<evidence type="ECO:0000313" key="4">
    <source>
        <dbReference type="Proteomes" id="UP000250557"/>
    </source>
</evidence>
<dbReference type="AlphaFoldDB" id="A0A364WWE8"/>
<reference evidence="2 4" key="1">
    <citation type="submission" date="2019-08" db="EMBL/GenBank/DDBJ databases">
        <title>Comparative genome analysis confer to the adaptation heavy metal polluted environment.</title>
        <authorList>
            <person name="Li Y."/>
        </authorList>
    </citation>
    <scope>NUCLEOTIDE SEQUENCE [LARGE SCALE GENOMIC DNA]</scope>
    <source>
        <strain evidence="3">P1</strain>
        <strain evidence="2 4">P2</strain>
    </source>
</reference>
<dbReference type="InterPro" id="IPR012347">
    <property type="entry name" value="Ferritin-like"/>
</dbReference>
<dbReference type="Pfam" id="PF03713">
    <property type="entry name" value="DUF305"/>
    <property type="match status" value="1"/>
</dbReference>
<dbReference type="RefSeq" id="WP_112571153.1">
    <property type="nucleotide sequence ID" value="NZ_CP043450.1"/>
</dbReference>
<accession>A0A364WWE8</accession>
<dbReference type="Gene3D" id="1.20.1260.10">
    <property type="match status" value="1"/>
</dbReference>
<name>A0A364WWE8_9SPHI</name>
<keyword evidence="5" id="KW-1185">Reference proteome</keyword>
<dbReference type="EMBL" id="CP043451">
    <property type="protein sequence ID" value="QEM06149.1"/>
    <property type="molecule type" value="Genomic_DNA"/>
</dbReference>
<evidence type="ECO:0000313" key="5">
    <source>
        <dbReference type="Proteomes" id="UP000251402"/>
    </source>
</evidence>
<gene>
    <name evidence="3" type="ORF">DEO27_027855</name>
    <name evidence="2" type="ORF">DIU31_022500</name>
</gene>
<dbReference type="EMBL" id="CP043450">
    <property type="protein sequence ID" value="QEM13666.1"/>
    <property type="molecule type" value="Genomic_DNA"/>
</dbReference>
<feature type="domain" description="DUF305" evidence="1">
    <location>
        <begin position="75"/>
        <end position="203"/>
    </location>
</feature>
<evidence type="ECO:0000259" key="1">
    <source>
        <dbReference type="Pfam" id="PF03713"/>
    </source>
</evidence>
<dbReference type="InterPro" id="IPR005183">
    <property type="entry name" value="DUF305_CopM-like"/>
</dbReference>
<evidence type="ECO:0000313" key="3">
    <source>
        <dbReference type="EMBL" id="QEM13666.1"/>
    </source>
</evidence>
<dbReference type="Proteomes" id="UP000251402">
    <property type="component" value="Chromosome"/>
</dbReference>
<protein>
    <submittedName>
        <fullName evidence="2">DUF305 domain-containing protein</fullName>
    </submittedName>
</protein>
<dbReference type="OrthoDB" id="798929at2"/>
<dbReference type="KEGG" id="mrub:DEO27_027855"/>
<dbReference type="Proteomes" id="UP000250557">
    <property type="component" value="Chromosome"/>
</dbReference>
<evidence type="ECO:0000313" key="2">
    <source>
        <dbReference type="EMBL" id="QEM06149.1"/>
    </source>
</evidence>
<sequence length="220" mass="25154">MMHKTPGLFALFLFYAVTVHGHGRNSYVSAGFVNPDTTVSFNSIIDKMNIQLGQLLMTGNTDRDIVMSIIVINLGAVELEMLEMQKGKNDRLVRNVRKMIAVRIHETLELNKFLVKGNLPENYDPLHKDGCIGRQIASFPQHKKLTFASRPTTDEEFVLLLIDLDQQGLKMIRVLSKYGNDKELRSFAKKIRKHLRAEMGELSGYYHRSGRPAINRLEHF</sequence>
<proteinExistence type="predicted"/>
<organism evidence="2 4">
    <name type="scientific">Mucilaginibacter rubeus</name>
    <dbReference type="NCBI Taxonomy" id="2027860"/>
    <lineage>
        <taxon>Bacteria</taxon>
        <taxon>Pseudomonadati</taxon>
        <taxon>Bacteroidota</taxon>
        <taxon>Sphingobacteriia</taxon>
        <taxon>Sphingobacteriales</taxon>
        <taxon>Sphingobacteriaceae</taxon>
        <taxon>Mucilaginibacter</taxon>
    </lineage>
</organism>